<dbReference type="InterPro" id="IPR014108">
    <property type="entry name" value="Caa3-assmbl_CtaG"/>
</dbReference>
<feature type="transmembrane region" description="Helical" evidence="6">
    <location>
        <begin position="12"/>
        <end position="32"/>
    </location>
</feature>
<accession>A0ABS2N2W6</accession>
<evidence type="ECO:0000256" key="4">
    <source>
        <dbReference type="ARBA" id="ARBA00022989"/>
    </source>
</evidence>
<feature type="transmembrane region" description="Helical" evidence="6">
    <location>
        <begin position="52"/>
        <end position="73"/>
    </location>
</feature>
<proteinExistence type="predicted"/>
<feature type="transmembrane region" description="Helical" evidence="6">
    <location>
        <begin position="151"/>
        <end position="169"/>
    </location>
</feature>
<dbReference type="EMBL" id="JAFBDR010000015">
    <property type="protein sequence ID" value="MBM7572250.1"/>
    <property type="molecule type" value="Genomic_DNA"/>
</dbReference>
<keyword evidence="4 6" id="KW-1133">Transmembrane helix</keyword>
<evidence type="ECO:0000256" key="5">
    <source>
        <dbReference type="ARBA" id="ARBA00023136"/>
    </source>
</evidence>
<evidence type="ECO:0000256" key="3">
    <source>
        <dbReference type="ARBA" id="ARBA00022692"/>
    </source>
</evidence>
<name>A0ABS2N2W6_9BACI</name>
<evidence type="ECO:0000313" key="7">
    <source>
        <dbReference type="EMBL" id="MBM7572250.1"/>
    </source>
</evidence>
<comment type="subcellular location">
    <subcellularLocation>
        <location evidence="1">Cell membrane</location>
        <topology evidence="1">Multi-pass membrane protein</topology>
    </subcellularLocation>
</comment>
<keyword evidence="5 6" id="KW-0472">Membrane</keyword>
<keyword evidence="3 6" id="KW-0812">Transmembrane</keyword>
<dbReference type="Proteomes" id="UP001296943">
    <property type="component" value="Unassembled WGS sequence"/>
</dbReference>
<dbReference type="NCBIfam" id="TIGR02737">
    <property type="entry name" value="caa3_CtaG"/>
    <property type="match status" value="1"/>
</dbReference>
<keyword evidence="2" id="KW-1003">Cell membrane</keyword>
<protein>
    <submittedName>
        <fullName evidence="7">Membrane protein</fullName>
    </submittedName>
</protein>
<sequence>MWLELQIFGFRALWSPYYMLFILCLGVAYHLLTVSFRHKFTTAKKPTMAQQLFFYMGLTLLYIVKGSPIDLISHIMFTSHMVQMALYYLVFPIFIIKGIPEWLWRKVFELPILKEILSLCTKPLIAIILFNGLFSMYHIPSIFDYAKASSVAHASITTIILVTAFFMWWPIFTPIKEMDKLSPLMKIGYIFANGVLITPACALIIFSTHGLYTTYSATGGWIEALELCVPISVLSGLSLSGPAMFSPIPLVEDQQLGGILMKITQEIVYGIVLARVFFGWFNKESHKVDAIPSTNPSES</sequence>
<evidence type="ECO:0000256" key="1">
    <source>
        <dbReference type="ARBA" id="ARBA00004651"/>
    </source>
</evidence>
<feature type="transmembrane region" description="Helical" evidence="6">
    <location>
        <begin position="85"/>
        <end position="104"/>
    </location>
</feature>
<evidence type="ECO:0000256" key="6">
    <source>
        <dbReference type="SAM" id="Phobius"/>
    </source>
</evidence>
<feature type="transmembrane region" description="Helical" evidence="6">
    <location>
        <begin position="189"/>
        <end position="212"/>
    </location>
</feature>
<feature type="transmembrane region" description="Helical" evidence="6">
    <location>
        <begin position="257"/>
        <end position="278"/>
    </location>
</feature>
<organism evidence="7 8">
    <name type="scientific">Aquibacillus albus</name>
    <dbReference type="NCBI Taxonomy" id="1168171"/>
    <lineage>
        <taxon>Bacteria</taxon>
        <taxon>Bacillati</taxon>
        <taxon>Bacillota</taxon>
        <taxon>Bacilli</taxon>
        <taxon>Bacillales</taxon>
        <taxon>Bacillaceae</taxon>
        <taxon>Aquibacillus</taxon>
    </lineage>
</organism>
<evidence type="ECO:0000256" key="2">
    <source>
        <dbReference type="ARBA" id="ARBA00022475"/>
    </source>
</evidence>
<dbReference type="InterPro" id="IPR019108">
    <property type="entry name" value="Caa3_assmbl_CtaG-rel"/>
</dbReference>
<dbReference type="RefSeq" id="WP_204500519.1">
    <property type="nucleotide sequence ID" value="NZ_JAFBDR010000015.1"/>
</dbReference>
<feature type="transmembrane region" description="Helical" evidence="6">
    <location>
        <begin position="116"/>
        <end position="139"/>
    </location>
</feature>
<dbReference type="Pfam" id="PF09678">
    <property type="entry name" value="Caa3_CtaG"/>
    <property type="match status" value="1"/>
</dbReference>
<gene>
    <name evidence="7" type="ORF">JOC48_002753</name>
</gene>
<feature type="transmembrane region" description="Helical" evidence="6">
    <location>
        <begin position="224"/>
        <end position="245"/>
    </location>
</feature>
<keyword evidence="8" id="KW-1185">Reference proteome</keyword>
<reference evidence="7 8" key="1">
    <citation type="submission" date="2021-01" db="EMBL/GenBank/DDBJ databases">
        <title>Genomic Encyclopedia of Type Strains, Phase IV (KMG-IV): sequencing the most valuable type-strain genomes for metagenomic binning, comparative biology and taxonomic classification.</title>
        <authorList>
            <person name="Goeker M."/>
        </authorList>
    </citation>
    <scope>NUCLEOTIDE SEQUENCE [LARGE SCALE GENOMIC DNA]</scope>
    <source>
        <strain evidence="7 8">DSM 23711</strain>
    </source>
</reference>
<comment type="caution">
    <text evidence="7">The sequence shown here is derived from an EMBL/GenBank/DDBJ whole genome shotgun (WGS) entry which is preliminary data.</text>
</comment>
<evidence type="ECO:0000313" key="8">
    <source>
        <dbReference type="Proteomes" id="UP001296943"/>
    </source>
</evidence>